<feature type="region of interest" description="Disordered" evidence="13">
    <location>
        <begin position="454"/>
        <end position="505"/>
    </location>
</feature>
<keyword evidence="6" id="KW-0562">Pair-rule protein</keyword>
<feature type="compositionally biased region" description="Polar residues" evidence="13">
    <location>
        <begin position="1102"/>
        <end position="1113"/>
    </location>
</feature>
<protein>
    <recommendedName>
        <fullName evidence="3">AF4/FMR2 family member lilli</fullName>
    </recommendedName>
    <alternativeName>
        <fullName evidence="12">Protein lilliputian</fullName>
    </alternativeName>
</protein>
<feature type="region of interest" description="Disordered" evidence="13">
    <location>
        <begin position="1378"/>
        <end position="1471"/>
    </location>
</feature>
<feature type="compositionally biased region" description="Basic and acidic residues" evidence="13">
    <location>
        <begin position="952"/>
        <end position="966"/>
    </location>
</feature>
<feature type="compositionally biased region" description="Polar residues" evidence="13">
    <location>
        <begin position="1428"/>
        <end position="1438"/>
    </location>
</feature>
<feature type="compositionally biased region" description="Basic and acidic residues" evidence="13">
    <location>
        <begin position="980"/>
        <end position="1014"/>
    </location>
</feature>
<evidence type="ECO:0000256" key="13">
    <source>
        <dbReference type="SAM" id="MobiDB-lite"/>
    </source>
</evidence>
<dbReference type="InterPro" id="IPR007797">
    <property type="entry name" value="AF4/FMR2"/>
</dbReference>
<feature type="region of interest" description="Disordered" evidence="13">
    <location>
        <begin position="1152"/>
        <end position="1196"/>
    </location>
</feature>
<feature type="domain" description="AF4/FMR2 C-terminal homology" evidence="14">
    <location>
        <begin position="1425"/>
        <end position="1548"/>
    </location>
</feature>
<feature type="region of interest" description="Disordered" evidence="13">
    <location>
        <begin position="199"/>
        <end position="316"/>
    </location>
</feature>
<feature type="compositionally biased region" description="Low complexity" evidence="13">
    <location>
        <begin position="1081"/>
        <end position="1093"/>
    </location>
</feature>
<gene>
    <name evidence="16" type="primary">LOC108680616</name>
</gene>
<feature type="compositionally biased region" description="Pro residues" evidence="13">
    <location>
        <begin position="234"/>
        <end position="250"/>
    </location>
</feature>
<feature type="compositionally biased region" description="Basic and acidic residues" evidence="13">
    <location>
        <begin position="635"/>
        <end position="645"/>
    </location>
</feature>
<feature type="region of interest" description="Disordered" evidence="13">
    <location>
        <begin position="414"/>
        <end position="442"/>
    </location>
</feature>
<feature type="compositionally biased region" description="Polar residues" evidence="13">
    <location>
        <begin position="847"/>
        <end position="875"/>
    </location>
</feature>
<dbReference type="OrthoDB" id="6382204at2759"/>
<evidence type="ECO:0000256" key="9">
    <source>
        <dbReference type="ARBA" id="ARBA00023163"/>
    </source>
</evidence>
<keyword evidence="15" id="KW-1185">Reference proteome</keyword>
<keyword evidence="9" id="KW-0804">Transcription</keyword>
<feature type="compositionally biased region" description="Polar residues" evidence="13">
    <location>
        <begin position="464"/>
        <end position="505"/>
    </location>
</feature>
<feature type="compositionally biased region" description="Polar residues" evidence="13">
    <location>
        <begin position="1186"/>
        <end position="1195"/>
    </location>
</feature>
<feature type="compositionally biased region" description="Basic and acidic residues" evidence="13">
    <location>
        <begin position="115"/>
        <end position="126"/>
    </location>
</feature>
<feature type="region of interest" description="Disordered" evidence="13">
    <location>
        <begin position="952"/>
        <end position="1015"/>
    </location>
</feature>
<proteinExistence type="inferred from homology"/>
<dbReference type="Proteomes" id="UP000694843">
    <property type="component" value="Unplaced"/>
</dbReference>
<evidence type="ECO:0000259" key="14">
    <source>
        <dbReference type="Pfam" id="PF18876"/>
    </source>
</evidence>
<dbReference type="KEGG" id="hazt:108680616"/>
<evidence type="ECO:0000256" key="11">
    <source>
        <dbReference type="ARBA" id="ARBA00024653"/>
    </source>
</evidence>
<feature type="compositionally biased region" description="Basic residues" evidence="13">
    <location>
        <begin position="788"/>
        <end position="802"/>
    </location>
</feature>
<dbReference type="Pfam" id="PF18876">
    <property type="entry name" value="AFF4_CHD"/>
    <property type="match status" value="2"/>
</dbReference>
<feature type="compositionally biased region" description="Polar residues" evidence="13">
    <location>
        <begin position="271"/>
        <end position="286"/>
    </location>
</feature>
<dbReference type="PANTHER" id="PTHR10528">
    <property type="entry name" value="AF4/FMR2 FAMILY MEMBER"/>
    <property type="match status" value="1"/>
</dbReference>
<comment type="function">
    <text evidence="11">Has a role in transcriptional regulation. Acts in parallel with the Ras/MAPK and the PI3K/PKB pathways in the control of cell identity and cellular growth. Essential for regulation of the cytoskeleton and cell growth but not for cell proliferation or growth rate. Required specifically for the microtubule-based basal transport of lipid droplets. Plays a partially redundant function downstream of Raf in cell fate specification in the developing eye. Pair-rule protein that regulates embryonic cellularization, gastrulation and segmentation.</text>
</comment>
<evidence type="ECO:0000256" key="10">
    <source>
        <dbReference type="ARBA" id="ARBA00023242"/>
    </source>
</evidence>
<feature type="region of interest" description="Disordered" evidence="13">
    <location>
        <begin position="1029"/>
        <end position="1124"/>
    </location>
</feature>
<dbReference type="PANTHER" id="PTHR10528:SF17">
    <property type="entry name" value="AF4_FMR2 FAMILY MEMBER LILLI"/>
    <property type="match status" value="1"/>
</dbReference>
<feature type="compositionally biased region" description="Low complexity" evidence="13">
    <location>
        <begin position="1152"/>
        <end position="1170"/>
    </location>
</feature>
<feature type="compositionally biased region" description="Polar residues" evidence="13">
    <location>
        <begin position="73"/>
        <end position="84"/>
    </location>
</feature>
<evidence type="ECO:0000256" key="1">
    <source>
        <dbReference type="ARBA" id="ARBA00004123"/>
    </source>
</evidence>
<dbReference type="GeneID" id="108680616"/>
<dbReference type="InterPro" id="IPR043640">
    <property type="entry name" value="AF4/FMR2_CHD"/>
</dbReference>
<dbReference type="OMA" id="HEREDNN"/>
<keyword evidence="7" id="KW-0805">Transcription regulation</keyword>
<keyword evidence="5" id="KW-0597">Phosphoprotein</keyword>
<comment type="subcellular location">
    <subcellularLocation>
        <location evidence="1">Nucleus</location>
    </subcellularLocation>
</comment>
<comment type="similarity">
    <text evidence="2">Belongs to the AF4 family.</text>
</comment>
<evidence type="ECO:0000256" key="4">
    <source>
        <dbReference type="ARBA" id="ARBA00022473"/>
    </source>
</evidence>
<feature type="compositionally biased region" description="Gly residues" evidence="13">
    <location>
        <begin position="1389"/>
        <end position="1399"/>
    </location>
</feature>
<feature type="compositionally biased region" description="Basic residues" evidence="13">
    <location>
        <begin position="1058"/>
        <end position="1068"/>
    </location>
</feature>
<feature type="compositionally biased region" description="Low complexity" evidence="13">
    <location>
        <begin position="676"/>
        <end position="690"/>
    </location>
</feature>
<evidence type="ECO:0000256" key="12">
    <source>
        <dbReference type="ARBA" id="ARBA00032149"/>
    </source>
</evidence>
<keyword evidence="8" id="KW-0238">DNA-binding</keyword>
<evidence type="ECO:0000313" key="16">
    <source>
        <dbReference type="RefSeq" id="XP_047737723.1"/>
    </source>
</evidence>
<feature type="compositionally biased region" description="Basic and acidic residues" evidence="13">
    <location>
        <begin position="137"/>
        <end position="151"/>
    </location>
</feature>
<evidence type="ECO:0000256" key="8">
    <source>
        <dbReference type="ARBA" id="ARBA00023125"/>
    </source>
</evidence>
<feature type="compositionally biased region" description="Low complexity" evidence="13">
    <location>
        <begin position="584"/>
        <end position="596"/>
    </location>
</feature>
<keyword evidence="10" id="KW-0539">Nucleus</keyword>
<evidence type="ECO:0000256" key="2">
    <source>
        <dbReference type="ARBA" id="ARBA00007354"/>
    </source>
</evidence>
<feature type="region of interest" description="Disordered" evidence="13">
    <location>
        <begin position="542"/>
        <end position="885"/>
    </location>
</feature>
<feature type="compositionally biased region" description="Polar residues" evidence="13">
    <location>
        <begin position="8"/>
        <end position="22"/>
    </location>
</feature>
<evidence type="ECO:0000256" key="6">
    <source>
        <dbReference type="ARBA" id="ARBA00022788"/>
    </source>
</evidence>
<evidence type="ECO:0000313" key="15">
    <source>
        <dbReference type="Proteomes" id="UP000694843"/>
    </source>
</evidence>
<accession>A0A979FL26</accession>
<feature type="compositionally biased region" description="Basic and acidic residues" evidence="13">
    <location>
        <begin position="665"/>
        <end position="675"/>
    </location>
</feature>
<sequence length="1564" mass="171812">MRVHESLSNEVISIHTTSGMDSNSKRLAEPSGASMRNDNMAYRNGGAPVAHHLQMRGGPRPTMGHPGPAIHRPNQNSRFPSATQYPRPPFGGGGGDIHRVPYGSHMPPNANSRRPYPEPVKEDDHLQPGAKASDAMVQERREKLRQEREQETKRLEALQASELDIYHTGLDAFLMGPQKSYEHPMKEMHEVMKDLYLDKAPPSVRPPSRPSSPTSPADPPPVMINNNVGHQQHRPPPYNKFPRAEIPPPRTSKMPEEKVMNLPNPKHRTEINSNSEPRNCVQSSSEPRNKGLQQKPLRDSNSFSSSRLKPDQLTAAAERAARAAAAAAQEVSPVRPALSSASSDAAHVSGMTLMAAPSRVSKRPKIPMPTPDEIISSTLIPNTFISPIKQNLLVDSMDYTLSGGISPLRDIMRPAPHIPPPPVSASDGSHLDTHSGPVSIVPRSQDSNAIAEVSADSPHIHSQPPCSHNIVSHSVSSPDLSCDHSNSQQFPVNNNDSSKNHNTVNYHYSSHNYASLPAEVQQPTSNIDVETSPVGIKRNHLAQNGHAPCQPQQPPISSNSERPEHVSPLSAPVKDPVMEDLSFSSSNTDNSINESNSNDEDDSSDTSDSSSTDGEEDNHDNENNEVNKYSSEGDSVDKVEVKKELAEDDGQGKDSSNWNLTFLFRSDKSEAKNSEARSAASSGKAGSNKSRNSEQKNFESRKSPQSQGKFNYERSPLSEDSSDGEQMPKPAIRPTPQVAPIPRASDRNKSHLSSSDSSDDCAPVPQGKKWKREVPSKPPVTSPSKMKTAGKPKTNARARAKRINPGDSKAKSRAYLSTDESSSDSDNDHRTLKPLPKTNLARKTTPKKTANPITPGKENSNRQPLTFPTINIQSKNKQKPETVKSRSLIAAYRVKEISKLNKKEILVPSIPDYNFVFPEDATAKRRRGEELARVTNSRTSDANKKEVLLNLYAKKDHGHHDPSSKSKDRKKRSRESSVAPKDEVNDNKIPRIDMKGESVATRAEHDLKENKVKSPVDLGSVKRKLEVPDLESVQNSKRAKDETQKWHSECVSDTEHRRSSKSSKHAKRTSPNNDHKPSGTRSRSNSRCPSRNCGAEEVTASFMGSPSVSQGLNSRVPLEGESSGAYRSRQSNCLSAAMHLSSATPLPATAMTPSCTPAATPSVPPAAVTPYEDTSRRSPSADIRNDSFNSDNSPNALERRHANRYKQSLPAGFRDVPLPIPISRLYPTIGALEGMNLEQKFDFLFGVYEKKYLERAIALKRIGDDNSLDFIFRCAKYLESFIFFVLEGLVWELDATTHHSALGMFEQTLNIIRWVFLRRKKQTLSCSQEYYVYYHPKLAVLGRFAQSLLSLKVYSIRRCELKENKGLIRNYCETFGKKPNTSSASQNGPNGGSGSGGGANPTSAFPGEGTNPATASTPCGHPAEPRRTANSPSGLSSTPSPAESHNSESSTSSGYNTTPVVATPSPPQETTPMVEVPLLVHEQLMRNQSIYESLTNAHEMWAEAQSLIKGEELETFFACLYEVVCPLTLHSSLYELLIYIMAGLREIELTLPRHFMASGTCRMS</sequence>
<dbReference type="RefSeq" id="XP_047737723.1">
    <property type="nucleotide sequence ID" value="XM_047881767.1"/>
</dbReference>
<dbReference type="GO" id="GO:0003677">
    <property type="term" value="F:DNA binding"/>
    <property type="evidence" value="ECO:0007669"/>
    <property type="project" value="UniProtKB-KW"/>
</dbReference>
<keyword evidence="4" id="KW-0217">Developmental protein</keyword>
<feature type="domain" description="AF4/FMR2 C-terminal homology" evidence="14">
    <location>
        <begin position="1251"/>
        <end position="1367"/>
    </location>
</feature>
<organism evidence="15 16">
    <name type="scientific">Hyalella azteca</name>
    <name type="common">Amphipod</name>
    <dbReference type="NCBI Taxonomy" id="294128"/>
    <lineage>
        <taxon>Eukaryota</taxon>
        <taxon>Metazoa</taxon>
        <taxon>Ecdysozoa</taxon>
        <taxon>Arthropoda</taxon>
        <taxon>Crustacea</taxon>
        <taxon>Multicrustacea</taxon>
        <taxon>Malacostraca</taxon>
        <taxon>Eumalacostraca</taxon>
        <taxon>Peracarida</taxon>
        <taxon>Amphipoda</taxon>
        <taxon>Senticaudata</taxon>
        <taxon>Talitrida</taxon>
        <taxon>Talitroidea</taxon>
        <taxon>Hyalellidae</taxon>
        <taxon>Hyalella</taxon>
    </lineage>
</organism>
<evidence type="ECO:0000256" key="7">
    <source>
        <dbReference type="ARBA" id="ARBA00023015"/>
    </source>
</evidence>
<dbReference type="GO" id="GO:0010468">
    <property type="term" value="P:regulation of gene expression"/>
    <property type="evidence" value="ECO:0007669"/>
    <property type="project" value="InterPro"/>
</dbReference>
<dbReference type="GO" id="GO:0007366">
    <property type="term" value="P:periodic partitioning by pair rule gene"/>
    <property type="evidence" value="ECO:0007669"/>
    <property type="project" value="UniProtKB-KW"/>
</dbReference>
<dbReference type="GO" id="GO:0032783">
    <property type="term" value="C:super elongation complex"/>
    <property type="evidence" value="ECO:0007669"/>
    <property type="project" value="TreeGrafter"/>
</dbReference>
<feature type="compositionally biased region" description="Basic and acidic residues" evidence="13">
    <location>
        <begin position="1038"/>
        <end position="1057"/>
    </location>
</feature>
<feature type="region of interest" description="Disordered" evidence="13">
    <location>
        <begin position="1"/>
        <end position="36"/>
    </location>
</feature>
<name>A0A979FL26_HYAAZ</name>
<feature type="compositionally biased region" description="Low complexity" evidence="13">
    <location>
        <begin position="1439"/>
        <end position="1453"/>
    </location>
</feature>
<feature type="region of interest" description="Disordered" evidence="13">
    <location>
        <begin position="62"/>
        <end position="151"/>
    </location>
</feature>
<reference evidence="16" key="1">
    <citation type="submission" date="2025-08" db="UniProtKB">
        <authorList>
            <consortium name="RefSeq"/>
        </authorList>
    </citation>
    <scope>IDENTIFICATION</scope>
    <source>
        <tissue evidence="16">Whole organism</tissue>
    </source>
</reference>
<feature type="compositionally biased region" description="Basic and acidic residues" evidence="13">
    <location>
        <begin position="691"/>
        <end position="702"/>
    </location>
</feature>
<evidence type="ECO:0000256" key="5">
    <source>
        <dbReference type="ARBA" id="ARBA00022553"/>
    </source>
</evidence>
<evidence type="ECO:0000256" key="3">
    <source>
        <dbReference type="ARBA" id="ARBA00021888"/>
    </source>
</evidence>
<feature type="region of interest" description="Disordered" evidence="13">
    <location>
        <begin position="924"/>
        <end position="943"/>
    </location>
</feature>